<evidence type="ECO:0000313" key="4">
    <source>
        <dbReference type="Proteomes" id="UP000243459"/>
    </source>
</evidence>
<sequence>MGYKMAYESLLRDFPQVDSRVLKAVAIEHPNDIKAAVEFIVSEVLPSFTGRSEVSDTVHSAHEVSNEVPLGEPPIENQGEKPIQPESMACGTFIDGDFVSFANPSSVLIEDDDDEIIVLETDSHYSSVSILKEHAVFIGHDSVVKDIEKSISEDQLSRCSVDVVDTVSIALEPSHEITLSVNEKIMDRVGNEDKVPKDFIAAFGETEDHSKRLPKNCPQKLACISEVISLDKNDQHMVRSTRSARVVNIDLLEDFIENAKSSKKSLVSEVESVVNMMKEAEVLEERAKQAKEEACIAGQDILIKHAGEVYGEKAVLSTEARELQSRLLKLSDERDKSVSIINEIRETLEARLAAVKDEIAVAEQEKFEKERVAQKALKEQEDIMETIVQESKKLQQEAKENGKLRTFLEDRGQVVDTLQGEIAVICEDVISLKNRVDEHAPLRGSLLMTTYSSSSLFSSYSQKNIPSADELPVEVDENNRDSGEDQSGSREQENIAASSVQKSASDNDWEFLKYEGTCRYHKLDDGPMG</sequence>
<dbReference type="Proteomes" id="UP000243459">
    <property type="component" value="Chromosome 5"/>
</dbReference>
<evidence type="ECO:0008006" key="5">
    <source>
        <dbReference type="Google" id="ProtNLM"/>
    </source>
</evidence>
<dbReference type="PANTHER" id="PTHR48459:SF1">
    <property type="entry name" value="CUE DOMAIN-CONTAINING PROTEIN"/>
    <property type="match status" value="1"/>
</dbReference>
<gene>
    <name evidence="3" type="ORF">A4U43_C05F6190</name>
</gene>
<evidence type="ECO:0000313" key="3">
    <source>
        <dbReference type="EMBL" id="ONK68004.1"/>
    </source>
</evidence>
<keyword evidence="4" id="KW-1185">Reference proteome</keyword>
<reference evidence="4" key="1">
    <citation type="journal article" date="2017" name="Nat. Commun.">
        <title>The asparagus genome sheds light on the origin and evolution of a young Y chromosome.</title>
        <authorList>
            <person name="Harkess A."/>
            <person name="Zhou J."/>
            <person name="Xu C."/>
            <person name="Bowers J.E."/>
            <person name="Van der Hulst R."/>
            <person name="Ayyampalayam S."/>
            <person name="Mercati F."/>
            <person name="Riccardi P."/>
            <person name="McKain M.R."/>
            <person name="Kakrana A."/>
            <person name="Tang H."/>
            <person name="Ray J."/>
            <person name="Groenendijk J."/>
            <person name="Arikit S."/>
            <person name="Mathioni S.M."/>
            <person name="Nakano M."/>
            <person name="Shan H."/>
            <person name="Telgmann-Rauber A."/>
            <person name="Kanno A."/>
            <person name="Yue Z."/>
            <person name="Chen H."/>
            <person name="Li W."/>
            <person name="Chen Y."/>
            <person name="Xu X."/>
            <person name="Zhang Y."/>
            <person name="Luo S."/>
            <person name="Chen H."/>
            <person name="Gao J."/>
            <person name="Mao Z."/>
            <person name="Pires J.C."/>
            <person name="Luo M."/>
            <person name="Kudrna D."/>
            <person name="Wing R.A."/>
            <person name="Meyers B.C."/>
            <person name="Yi K."/>
            <person name="Kong H."/>
            <person name="Lavrijsen P."/>
            <person name="Sunseri F."/>
            <person name="Falavigna A."/>
            <person name="Ye Y."/>
            <person name="Leebens-Mack J.H."/>
            <person name="Chen G."/>
        </authorList>
    </citation>
    <scope>NUCLEOTIDE SEQUENCE [LARGE SCALE GENOMIC DNA]</scope>
    <source>
        <strain evidence="4">cv. DH0086</strain>
    </source>
</reference>
<dbReference type="PANTHER" id="PTHR48459">
    <property type="entry name" value="CUE DOMAIN-CONTAINING PROTEIN"/>
    <property type="match status" value="1"/>
</dbReference>
<dbReference type="Gramene" id="ONK68004">
    <property type="protein sequence ID" value="ONK68004"/>
    <property type="gene ID" value="A4U43_C05F6190"/>
</dbReference>
<accession>A0A5P1EQC3</accession>
<dbReference type="EMBL" id="CM007385">
    <property type="protein sequence ID" value="ONK68004.1"/>
    <property type="molecule type" value="Genomic_DNA"/>
</dbReference>
<proteinExistence type="predicted"/>
<keyword evidence="1" id="KW-0175">Coiled coil</keyword>
<protein>
    <recommendedName>
        <fullName evidence="5">CUE domain-containing protein</fullName>
    </recommendedName>
</protein>
<feature type="region of interest" description="Disordered" evidence="2">
    <location>
        <begin position="469"/>
        <end position="504"/>
    </location>
</feature>
<name>A0A5P1EQC3_ASPOF</name>
<feature type="compositionally biased region" description="Polar residues" evidence="2">
    <location>
        <begin position="495"/>
        <end position="504"/>
    </location>
</feature>
<feature type="coiled-coil region" evidence="1">
    <location>
        <begin position="273"/>
        <end position="397"/>
    </location>
</feature>
<dbReference type="AlphaFoldDB" id="A0A5P1EQC3"/>
<organism evidence="3 4">
    <name type="scientific">Asparagus officinalis</name>
    <name type="common">Garden asparagus</name>
    <dbReference type="NCBI Taxonomy" id="4686"/>
    <lineage>
        <taxon>Eukaryota</taxon>
        <taxon>Viridiplantae</taxon>
        <taxon>Streptophyta</taxon>
        <taxon>Embryophyta</taxon>
        <taxon>Tracheophyta</taxon>
        <taxon>Spermatophyta</taxon>
        <taxon>Magnoliopsida</taxon>
        <taxon>Liliopsida</taxon>
        <taxon>Asparagales</taxon>
        <taxon>Asparagaceae</taxon>
        <taxon>Asparagoideae</taxon>
        <taxon>Asparagus</taxon>
    </lineage>
</organism>
<evidence type="ECO:0000256" key="1">
    <source>
        <dbReference type="SAM" id="Coils"/>
    </source>
</evidence>
<feature type="compositionally biased region" description="Basic and acidic residues" evidence="2">
    <location>
        <begin position="477"/>
        <end position="493"/>
    </location>
</feature>
<evidence type="ECO:0000256" key="2">
    <source>
        <dbReference type="SAM" id="MobiDB-lite"/>
    </source>
</evidence>